<proteinExistence type="predicted"/>
<dbReference type="PROSITE" id="PS50297">
    <property type="entry name" value="ANK_REP_REGION"/>
    <property type="match status" value="2"/>
</dbReference>
<keyword evidence="4" id="KW-0808">Transferase</keyword>
<evidence type="ECO:0000256" key="3">
    <source>
        <dbReference type="PROSITE-ProRule" id="PRU00023"/>
    </source>
</evidence>
<dbReference type="SUPFAM" id="SSF48403">
    <property type="entry name" value="Ankyrin repeat"/>
    <property type="match status" value="1"/>
</dbReference>
<dbReference type="Gene3D" id="1.25.40.20">
    <property type="entry name" value="Ankyrin repeat-containing domain"/>
    <property type="match status" value="1"/>
</dbReference>
<gene>
    <name evidence="4" type="ORF">SCF082_LOCUS30527</name>
</gene>
<evidence type="ECO:0000256" key="2">
    <source>
        <dbReference type="ARBA" id="ARBA00023043"/>
    </source>
</evidence>
<accession>A0ABP0N2Z6</accession>
<dbReference type="PROSITE" id="PS50088">
    <property type="entry name" value="ANK_REPEAT"/>
    <property type="match status" value="2"/>
</dbReference>
<dbReference type="Pfam" id="PF12796">
    <property type="entry name" value="Ank_2"/>
    <property type="match status" value="1"/>
</dbReference>
<dbReference type="PANTHER" id="PTHR24171:SF8">
    <property type="entry name" value="BRCA1-ASSOCIATED RING DOMAIN PROTEIN 1"/>
    <property type="match status" value="1"/>
</dbReference>
<feature type="repeat" description="ANK" evidence="3">
    <location>
        <begin position="100"/>
        <end position="132"/>
    </location>
</feature>
<evidence type="ECO:0000256" key="1">
    <source>
        <dbReference type="ARBA" id="ARBA00022737"/>
    </source>
</evidence>
<sequence length="257" mass="27685">MGGAICQCEKSAGEKVIVHAIPVPGNCCTNIQPAKEDSKGVLNQRLLAASRDNDIGSLKMALDEGAYLETRRPFVMRPKPPTSMWDQEPDWPVKRKGPKEGMTPLMYAAQNGSVSAVHMLLQARANAMAKDEVFGALCEEDGMRPLHFAAQSASEEVCRLLVKGGADVSSIDDDGKRPVDFLPSDQALGGQRLHWEELLGPPSSARVEMQAPTGLGGVSSLRQLQAATVLAADTDNMEADRLWLTDEPLRKPGLGRA</sequence>
<name>A0ABP0N2Z6_9DINO</name>
<dbReference type="InterPro" id="IPR002110">
    <property type="entry name" value="Ankyrin_rpt"/>
</dbReference>
<dbReference type="GO" id="GO:0016301">
    <property type="term" value="F:kinase activity"/>
    <property type="evidence" value="ECO:0007669"/>
    <property type="project" value="UniProtKB-KW"/>
</dbReference>
<reference evidence="4 5" key="1">
    <citation type="submission" date="2024-02" db="EMBL/GenBank/DDBJ databases">
        <authorList>
            <person name="Chen Y."/>
            <person name="Shah S."/>
            <person name="Dougan E. K."/>
            <person name="Thang M."/>
            <person name="Chan C."/>
        </authorList>
    </citation>
    <scope>NUCLEOTIDE SEQUENCE [LARGE SCALE GENOMIC DNA]</scope>
</reference>
<keyword evidence="2 3" id="KW-0040">ANK repeat</keyword>
<keyword evidence="1" id="KW-0677">Repeat</keyword>
<dbReference type="SMART" id="SM00248">
    <property type="entry name" value="ANK"/>
    <property type="match status" value="2"/>
</dbReference>
<dbReference type="PRINTS" id="PR01415">
    <property type="entry name" value="ANKYRIN"/>
</dbReference>
<dbReference type="EMBL" id="CAXAMM010025247">
    <property type="protein sequence ID" value="CAK9056694.1"/>
    <property type="molecule type" value="Genomic_DNA"/>
</dbReference>
<dbReference type="PANTHER" id="PTHR24171">
    <property type="entry name" value="ANKYRIN REPEAT DOMAIN-CONTAINING PROTEIN 39-RELATED"/>
    <property type="match status" value="1"/>
</dbReference>
<keyword evidence="5" id="KW-1185">Reference proteome</keyword>
<organism evidence="4 5">
    <name type="scientific">Durusdinium trenchii</name>
    <dbReference type="NCBI Taxonomy" id="1381693"/>
    <lineage>
        <taxon>Eukaryota</taxon>
        <taxon>Sar</taxon>
        <taxon>Alveolata</taxon>
        <taxon>Dinophyceae</taxon>
        <taxon>Suessiales</taxon>
        <taxon>Symbiodiniaceae</taxon>
        <taxon>Durusdinium</taxon>
    </lineage>
</organism>
<keyword evidence="4" id="KW-0418">Kinase</keyword>
<dbReference type="Proteomes" id="UP001642464">
    <property type="component" value="Unassembled WGS sequence"/>
</dbReference>
<protein>
    <submittedName>
        <fullName evidence="4">Serine/threonine-protein kinase TNNI3K (TNNI3-interacting kinase)</fullName>
    </submittedName>
</protein>
<evidence type="ECO:0000313" key="5">
    <source>
        <dbReference type="Proteomes" id="UP001642464"/>
    </source>
</evidence>
<comment type="caution">
    <text evidence="4">The sequence shown here is derived from an EMBL/GenBank/DDBJ whole genome shotgun (WGS) entry which is preliminary data.</text>
</comment>
<feature type="repeat" description="ANK" evidence="3">
    <location>
        <begin position="141"/>
        <end position="173"/>
    </location>
</feature>
<evidence type="ECO:0000313" key="4">
    <source>
        <dbReference type="EMBL" id="CAK9056694.1"/>
    </source>
</evidence>
<dbReference type="InterPro" id="IPR036770">
    <property type="entry name" value="Ankyrin_rpt-contain_sf"/>
</dbReference>